<reference evidence="1" key="1">
    <citation type="submission" date="2021-01" db="EMBL/GenBank/DDBJ databases">
        <authorList>
            <person name="Sun Q."/>
        </authorList>
    </citation>
    <scope>NUCLEOTIDE SEQUENCE</scope>
    <source>
        <strain evidence="1">YIM B02566</strain>
    </source>
</reference>
<evidence type="ECO:0000313" key="1">
    <source>
        <dbReference type="EMBL" id="MBK1870773.1"/>
    </source>
</evidence>
<accession>A0ACC5REE1</accession>
<sequence>MDSSTSGIRPNYINGEWRPAEAYSERRNPSDLSESIGRFAMASPSDVADAVTAAHQALPGWSAETPQKRQDILNRAADIVIRRKDELAVLLSREEGKTLVEAKAEVMKAGETFRYFAGEAVRMAGASLRSVRAGVDIDMRREPVGVMALITPWNFPFSIPVWKSAPALAYGNCAILKPADLTNAIAWELAKILHEAGVPPGVFQLVMGGAETGAALVSDQGIDGVSFTGSGAVGRRIAKDVVDRGVRLQLELGGKNPLYVASDADMAKAVDAVIKGGFYSTGQRCTASSRIIVDAAIHERFVEELLVRTRALRIGHALDPKSDIGPLASAPQLQRVSGFVAEAEQDGAERRYGGDRLDRETQGYFFSPAIFTRGDMRQIINREEVFGPVISIFKAQDFDAAVRIANATEYGLSAGIFTSSHAKARAFMRASTAGMVMVNLPTVGSDYHVPFGGRGASAYGPKEMGLGAVEFFTETKTAYIAD</sequence>
<organism evidence="1 2">
    <name type="scientific">Taklimakanibacter albus</name>
    <dbReference type="NCBI Taxonomy" id="2800327"/>
    <lineage>
        <taxon>Bacteria</taxon>
        <taxon>Pseudomonadati</taxon>
        <taxon>Pseudomonadota</taxon>
        <taxon>Alphaproteobacteria</taxon>
        <taxon>Hyphomicrobiales</taxon>
        <taxon>Aestuariivirgaceae</taxon>
        <taxon>Taklimakanibacter</taxon>
    </lineage>
</organism>
<protein>
    <submittedName>
        <fullName evidence="1">Aldehyde dehydrogenase family protein</fullName>
    </submittedName>
</protein>
<evidence type="ECO:0000313" key="2">
    <source>
        <dbReference type="Proteomes" id="UP000616151"/>
    </source>
</evidence>
<name>A0ACC5REE1_9HYPH</name>
<dbReference type="Proteomes" id="UP000616151">
    <property type="component" value="Unassembled WGS sequence"/>
</dbReference>
<dbReference type="EMBL" id="JAENHL010000008">
    <property type="protein sequence ID" value="MBK1870773.1"/>
    <property type="molecule type" value="Genomic_DNA"/>
</dbReference>
<keyword evidence="2" id="KW-1185">Reference proteome</keyword>
<comment type="caution">
    <text evidence="1">The sequence shown here is derived from an EMBL/GenBank/DDBJ whole genome shotgun (WGS) entry which is preliminary data.</text>
</comment>
<proteinExistence type="predicted"/>
<gene>
    <name evidence="1" type="ORF">JHL16_30690</name>
</gene>